<organism evidence="12 13">
    <name type="scientific">Poseidonibacter parvus</name>
    <dbReference type="NCBI Taxonomy" id="1850254"/>
    <lineage>
        <taxon>Bacteria</taxon>
        <taxon>Pseudomonadati</taxon>
        <taxon>Campylobacterota</taxon>
        <taxon>Epsilonproteobacteria</taxon>
        <taxon>Campylobacterales</taxon>
        <taxon>Arcobacteraceae</taxon>
        <taxon>Poseidonibacter</taxon>
    </lineage>
</organism>
<dbReference type="Pfam" id="PF06508">
    <property type="entry name" value="QueC"/>
    <property type="match status" value="1"/>
</dbReference>
<sequence>MSKQTTSKSKKAICILSGGMDSTLASYIAKKDGNEIIAVHFNYGQRTEKRELKAFRDICNDLEILNKYEIDIPFFTQIGASALTDETIDVPVNGVESGVPITYVPFRNGIFLSITAAIAEKEEASAMYIGVVQEDSSGYPDCTDEFIADITKAINQGTKETTKIEIKTPLVHLSKKQIVQHAKELNVPLEHTWSCYKESEKACGVCDSCRLRLNGFKLANAKDPIPYKV</sequence>
<evidence type="ECO:0000256" key="8">
    <source>
        <dbReference type="ARBA" id="ARBA00037993"/>
    </source>
</evidence>
<keyword evidence="13" id="KW-1185">Reference proteome</keyword>
<dbReference type="PANTHER" id="PTHR42914">
    <property type="entry name" value="7-CYANO-7-DEAZAGUANINE SYNTHASE"/>
    <property type="match status" value="1"/>
</dbReference>
<dbReference type="NCBIfam" id="TIGR00364">
    <property type="entry name" value="7-cyano-7-deazaguanine synthase QueC"/>
    <property type="match status" value="1"/>
</dbReference>
<evidence type="ECO:0000256" key="5">
    <source>
        <dbReference type="ARBA" id="ARBA00022785"/>
    </source>
</evidence>
<comment type="catalytic activity">
    <reaction evidence="10 11">
        <text>7-carboxy-7-carbaguanine + NH4(+) + 2 ATP = 7-cyano-7-carbaguanine + 2 AMP + 2 diphosphate + 2 H(+)</text>
        <dbReference type="Rhea" id="RHEA:27982"/>
        <dbReference type="ChEBI" id="CHEBI:15378"/>
        <dbReference type="ChEBI" id="CHEBI:28938"/>
        <dbReference type="ChEBI" id="CHEBI:30616"/>
        <dbReference type="ChEBI" id="CHEBI:33019"/>
        <dbReference type="ChEBI" id="CHEBI:45075"/>
        <dbReference type="ChEBI" id="CHEBI:61036"/>
        <dbReference type="ChEBI" id="CHEBI:456215"/>
        <dbReference type="EC" id="6.3.4.20"/>
    </reaction>
</comment>
<dbReference type="PANTHER" id="PTHR42914:SF1">
    <property type="entry name" value="7-CYANO-7-DEAZAGUANINE SYNTHASE"/>
    <property type="match status" value="1"/>
</dbReference>
<dbReference type="HAMAP" id="MF_01633">
    <property type="entry name" value="QueC"/>
    <property type="match status" value="1"/>
</dbReference>
<dbReference type="STRING" id="1850254.LPB137_02005"/>
<evidence type="ECO:0000256" key="11">
    <source>
        <dbReference type="HAMAP-Rule" id="MF_01633"/>
    </source>
</evidence>
<comment type="function">
    <text evidence="11">Catalyzes the ATP-dependent conversion of 7-carboxy-7-deazaguanine (CDG) to 7-cyano-7-deazaguanine (preQ(0)).</text>
</comment>
<keyword evidence="7 11" id="KW-0067">ATP-binding</keyword>
<dbReference type="Proteomes" id="UP000186074">
    <property type="component" value="Chromosome"/>
</dbReference>
<keyword evidence="6 11" id="KW-0862">Zinc</keyword>
<keyword evidence="3 11" id="KW-0479">Metal-binding</keyword>
<dbReference type="KEGG" id="alp:LPB137_02005"/>
<dbReference type="EMBL" id="CP019070">
    <property type="protein sequence ID" value="APW64702.1"/>
    <property type="molecule type" value="Genomic_DNA"/>
</dbReference>
<feature type="binding site" evidence="11">
    <location>
        <position position="209"/>
    </location>
    <ligand>
        <name>Zn(2+)</name>
        <dbReference type="ChEBI" id="CHEBI:29105"/>
    </ligand>
</feature>
<dbReference type="InterPro" id="IPR014729">
    <property type="entry name" value="Rossmann-like_a/b/a_fold"/>
</dbReference>
<feature type="binding site" evidence="11">
    <location>
        <position position="203"/>
    </location>
    <ligand>
        <name>Zn(2+)</name>
        <dbReference type="ChEBI" id="CHEBI:29105"/>
    </ligand>
</feature>
<proteinExistence type="inferred from homology"/>
<evidence type="ECO:0000256" key="6">
    <source>
        <dbReference type="ARBA" id="ARBA00022833"/>
    </source>
</evidence>
<keyword evidence="4 11" id="KW-0547">Nucleotide-binding</keyword>
<evidence type="ECO:0000256" key="9">
    <source>
        <dbReference type="ARBA" id="ARBA00039149"/>
    </source>
</evidence>
<reference evidence="12 13" key="1">
    <citation type="submission" date="2017-01" db="EMBL/GenBank/DDBJ databases">
        <title>Genome sequencing of Arcobacter sp. LPB0137.</title>
        <authorList>
            <person name="Lee G.-W."/>
            <person name="Yi H."/>
        </authorList>
    </citation>
    <scope>NUCLEOTIDE SEQUENCE [LARGE SCALE GENOMIC DNA]</scope>
    <source>
        <strain evidence="12 13">LPB0137</strain>
    </source>
</reference>
<evidence type="ECO:0000256" key="2">
    <source>
        <dbReference type="ARBA" id="ARBA00022598"/>
    </source>
</evidence>
<comment type="pathway">
    <text evidence="1 11">Purine metabolism; 7-cyano-7-deazaguanine biosynthesis.</text>
</comment>
<dbReference type="GO" id="GO:0005524">
    <property type="term" value="F:ATP binding"/>
    <property type="evidence" value="ECO:0007669"/>
    <property type="project" value="UniProtKB-UniRule"/>
</dbReference>
<dbReference type="GO" id="GO:0008270">
    <property type="term" value="F:zinc ion binding"/>
    <property type="evidence" value="ECO:0007669"/>
    <property type="project" value="UniProtKB-UniRule"/>
</dbReference>
<evidence type="ECO:0000313" key="12">
    <source>
        <dbReference type="EMBL" id="APW64702.1"/>
    </source>
</evidence>
<keyword evidence="5 11" id="KW-0671">Queuosine biosynthesis</keyword>
<evidence type="ECO:0000256" key="1">
    <source>
        <dbReference type="ARBA" id="ARBA00005061"/>
    </source>
</evidence>
<feature type="binding site" evidence="11">
    <location>
        <position position="195"/>
    </location>
    <ligand>
        <name>Zn(2+)</name>
        <dbReference type="ChEBI" id="CHEBI:29105"/>
    </ligand>
</feature>
<dbReference type="Gene3D" id="3.40.50.620">
    <property type="entry name" value="HUPs"/>
    <property type="match status" value="1"/>
</dbReference>
<dbReference type="InterPro" id="IPR018317">
    <property type="entry name" value="QueC"/>
</dbReference>
<dbReference type="PIRSF" id="PIRSF006293">
    <property type="entry name" value="ExsB"/>
    <property type="match status" value="1"/>
</dbReference>
<protein>
    <recommendedName>
        <fullName evidence="9 11">7-cyano-7-deazaguanine synthase</fullName>
        <ecNumber evidence="9 11">6.3.4.20</ecNumber>
    </recommendedName>
    <alternativeName>
        <fullName evidence="11">7-cyano-7-carbaguanine synthase</fullName>
    </alternativeName>
    <alternativeName>
        <fullName evidence="11">PreQ(0) synthase</fullName>
    </alternativeName>
    <alternativeName>
        <fullName evidence="11">Queuosine biosynthesis protein QueC</fullName>
    </alternativeName>
</protein>
<dbReference type="SUPFAM" id="SSF52402">
    <property type="entry name" value="Adenine nucleotide alpha hydrolases-like"/>
    <property type="match status" value="1"/>
</dbReference>
<dbReference type="AlphaFoldDB" id="A0A1P8KJG5"/>
<dbReference type="GO" id="GO:0008616">
    <property type="term" value="P:tRNA queuosine(34) biosynthetic process"/>
    <property type="evidence" value="ECO:0007669"/>
    <property type="project" value="UniProtKB-UniRule"/>
</dbReference>
<evidence type="ECO:0000256" key="4">
    <source>
        <dbReference type="ARBA" id="ARBA00022741"/>
    </source>
</evidence>
<comment type="similarity">
    <text evidence="8 11">Belongs to the QueC family.</text>
</comment>
<evidence type="ECO:0000313" key="13">
    <source>
        <dbReference type="Proteomes" id="UP000186074"/>
    </source>
</evidence>
<evidence type="ECO:0000256" key="10">
    <source>
        <dbReference type="ARBA" id="ARBA00047890"/>
    </source>
</evidence>
<evidence type="ECO:0000256" key="3">
    <source>
        <dbReference type="ARBA" id="ARBA00022723"/>
    </source>
</evidence>
<dbReference type="EC" id="6.3.4.20" evidence="9 11"/>
<name>A0A1P8KJG5_9BACT</name>
<dbReference type="RefSeq" id="WP_076083708.1">
    <property type="nucleotide sequence ID" value="NZ_CP019070.1"/>
</dbReference>
<dbReference type="UniPathway" id="UPA00391"/>
<accession>A0A1P8KJG5</accession>
<gene>
    <name evidence="11" type="primary">queC</name>
    <name evidence="12" type="ORF">LPB137_02005</name>
</gene>
<feature type="binding site" evidence="11">
    <location>
        <begin position="16"/>
        <end position="26"/>
    </location>
    <ligand>
        <name>ATP</name>
        <dbReference type="ChEBI" id="CHEBI:30616"/>
    </ligand>
</feature>
<keyword evidence="2 11" id="KW-0436">Ligase</keyword>
<dbReference type="OrthoDB" id="9789567at2"/>
<evidence type="ECO:0000256" key="7">
    <source>
        <dbReference type="ARBA" id="ARBA00022840"/>
    </source>
</evidence>
<comment type="cofactor">
    <cofactor evidence="11">
        <name>Zn(2+)</name>
        <dbReference type="ChEBI" id="CHEBI:29105"/>
    </cofactor>
    <text evidence="11">Binds 1 zinc ion per subunit.</text>
</comment>
<feature type="binding site" evidence="11">
    <location>
        <position position="206"/>
    </location>
    <ligand>
        <name>Zn(2+)</name>
        <dbReference type="ChEBI" id="CHEBI:29105"/>
    </ligand>
</feature>
<dbReference type="GO" id="GO:0016879">
    <property type="term" value="F:ligase activity, forming carbon-nitrogen bonds"/>
    <property type="evidence" value="ECO:0007669"/>
    <property type="project" value="UniProtKB-UniRule"/>
</dbReference>
<dbReference type="CDD" id="cd01995">
    <property type="entry name" value="QueC-like"/>
    <property type="match status" value="1"/>
</dbReference>